<proteinExistence type="predicted"/>
<dbReference type="SUPFAM" id="SSF53474">
    <property type="entry name" value="alpha/beta-Hydrolases"/>
    <property type="match status" value="1"/>
</dbReference>
<dbReference type="GO" id="GO:0004771">
    <property type="term" value="F:sterol ester esterase activity"/>
    <property type="evidence" value="ECO:0007669"/>
    <property type="project" value="TreeGrafter"/>
</dbReference>
<evidence type="ECO:0000313" key="4">
    <source>
        <dbReference type="Proteomes" id="UP000035680"/>
    </source>
</evidence>
<dbReference type="InterPro" id="IPR010468">
    <property type="entry name" value="HSL_N"/>
</dbReference>
<dbReference type="GO" id="GO:0019433">
    <property type="term" value="P:triglyceride catabolic process"/>
    <property type="evidence" value="ECO:0007669"/>
    <property type="project" value="TreeGrafter"/>
</dbReference>
<feature type="domain" description="Alpha/beta hydrolase fold-3" evidence="3">
    <location>
        <begin position="392"/>
        <end position="512"/>
    </location>
</feature>
<accession>A0A0K0FG19</accession>
<evidence type="ECO:0000259" key="3">
    <source>
        <dbReference type="Pfam" id="PF07859"/>
    </source>
</evidence>
<reference evidence="4" key="1">
    <citation type="submission" date="2014-07" db="EMBL/GenBank/DDBJ databases">
        <authorList>
            <person name="Martin A.A"/>
            <person name="De Silva N."/>
        </authorList>
    </citation>
    <scope>NUCLEOTIDE SEQUENCE</scope>
</reference>
<keyword evidence="4" id="KW-1185">Reference proteome</keyword>
<dbReference type="Pfam" id="PF06350">
    <property type="entry name" value="HSL_N"/>
    <property type="match status" value="1"/>
</dbReference>
<reference evidence="5" key="2">
    <citation type="submission" date="2015-08" db="UniProtKB">
        <authorList>
            <consortium name="WormBaseParasite"/>
        </authorList>
    </citation>
    <scope>IDENTIFICATION</scope>
</reference>
<feature type="region of interest" description="Disordered" evidence="1">
    <location>
        <begin position="725"/>
        <end position="751"/>
    </location>
</feature>
<dbReference type="Gene3D" id="3.40.50.1820">
    <property type="entry name" value="alpha/beta hydrolase"/>
    <property type="match status" value="2"/>
</dbReference>
<organism evidence="4 5">
    <name type="scientific">Strongyloides venezuelensis</name>
    <name type="common">Threadworm</name>
    <dbReference type="NCBI Taxonomy" id="75913"/>
    <lineage>
        <taxon>Eukaryota</taxon>
        <taxon>Metazoa</taxon>
        <taxon>Ecdysozoa</taxon>
        <taxon>Nematoda</taxon>
        <taxon>Chromadorea</taxon>
        <taxon>Rhabditida</taxon>
        <taxon>Tylenchina</taxon>
        <taxon>Panagrolaimomorpha</taxon>
        <taxon>Strongyloidoidea</taxon>
        <taxon>Strongyloididae</taxon>
        <taxon>Strongyloides</taxon>
    </lineage>
</organism>
<dbReference type="PANTHER" id="PTHR23025">
    <property type="entry name" value="TRIACYLGLYCEROL LIPASE"/>
    <property type="match status" value="1"/>
</dbReference>
<dbReference type="WBParaSite" id="SVE_0781700.1">
    <property type="protein sequence ID" value="SVE_0781700.1"/>
    <property type="gene ID" value="SVE_0781700"/>
</dbReference>
<dbReference type="STRING" id="75913.A0A0K0FG19"/>
<feature type="compositionally biased region" description="Polar residues" evidence="1">
    <location>
        <begin position="725"/>
        <end position="749"/>
    </location>
</feature>
<dbReference type="Proteomes" id="UP000035680">
    <property type="component" value="Unassembled WGS sequence"/>
</dbReference>
<name>A0A0K0FG19_STRVS</name>
<dbReference type="PANTHER" id="PTHR23025:SF3">
    <property type="entry name" value="HORMONE-SENSITIVE LIPASE"/>
    <property type="match status" value="1"/>
</dbReference>
<dbReference type="GO" id="GO:0004806">
    <property type="term" value="F:triacylglycerol lipase activity"/>
    <property type="evidence" value="ECO:0007669"/>
    <property type="project" value="TreeGrafter"/>
</dbReference>
<dbReference type="GO" id="GO:0005829">
    <property type="term" value="C:cytosol"/>
    <property type="evidence" value="ECO:0007669"/>
    <property type="project" value="TreeGrafter"/>
</dbReference>
<feature type="region of interest" description="Disordered" evidence="1">
    <location>
        <begin position="1"/>
        <end position="48"/>
    </location>
</feature>
<protein>
    <submittedName>
        <fullName evidence="5">Hormone-sensitive lipase (inferred by orthology to a human protein)</fullName>
    </submittedName>
</protein>
<sequence>MNISNDNEKVVSSSNNTLSNTNDLPNDDMNDNNNQDLEKSVSDDSGNIDGSLTVPKKIEARLTVNREAVFKLIQQLCSQAIEQFSSNSNCQYTKRFTASCQEISEYSILAYDLLIKMNMIAPKFDFDENTPGNGFRSIICVCDTVVLHIISLLRSCCVMKNSLMFRISFFCKEIENYMAVLRFWILSSQQLIGSISYEEPDNDNLFPPIDIDDYDQYFSVLKTLETLDATCFYSRPLGFQFCPSVCKMFKIIGILLATYSLTWEKGNGAFGSLLKSAKFLLSPEERASRIIKITREADVEFCKGFWNLPELGALPALPKWFGITLAICELREIGSNGPLPLETNDGGRVLIPEPTAHTGFRPIKYRILSSIHRYHLSSVTQNLKFPLSPYLIVHCHGGGYVATSSKSHEGYLRAWAKQSNCPVVSVDYSLAPENPYPRPTEEVLYAYAYMLNFPEKFGWTGEKICLVGDSAGGNLITSVSVRMVNLNVKRLPNSIVPIYTPFLFQYLPSPSRVLSFMDPILHMGILLRCLTAYTMGDVEINKLPLTTNLPEFESSEKKGEVPPKNGHRSLLEYVNELKNSQIGNIFKFDNLSDSIVAYYNCSNNRSEENTIINLPAIEGVTNNRQDKTDIPSTSANDSLLHNFSEEEIEGTPYNRTQNVKIFRDPDNILLSSENYDATLIELFKNNNDFTNVKEKKAKLQAQKNFLTKSATTNFISSLFSTSVTDTKTVSQDKGSEESNYQTPSESPSGIQIPVPVKLQLEPKQSIASISENNLAGLSNPPTQLKETDSPDNVIQQKKKTLSQSLAQTASMAATYAIDNISEWFEAEKKPIGHVDKQKLSRAATMTPKMAAEHQKKETEQHKSTLDELLKLKIPRHPEISPMYADDELLRRLPPMYLIGCHLDPLLDDTVSFAKKVKKAGGDIRIVKLLDNLSHGFLNFTMVSPECKKGSDICLNIIMKSLDVPENFYKI</sequence>
<dbReference type="InterPro" id="IPR013094">
    <property type="entry name" value="AB_hydrolase_3"/>
</dbReference>
<dbReference type="InterPro" id="IPR029058">
    <property type="entry name" value="AB_hydrolase_fold"/>
</dbReference>
<evidence type="ECO:0000259" key="2">
    <source>
        <dbReference type="Pfam" id="PF06350"/>
    </source>
</evidence>
<feature type="compositionally biased region" description="Low complexity" evidence="1">
    <location>
        <begin position="12"/>
        <end position="24"/>
    </location>
</feature>
<evidence type="ECO:0000256" key="1">
    <source>
        <dbReference type="SAM" id="MobiDB-lite"/>
    </source>
</evidence>
<feature type="domain" description="Hormone-sensitive lipase N-terminal" evidence="2">
    <location>
        <begin position="70"/>
        <end position="373"/>
    </location>
</feature>
<dbReference type="AlphaFoldDB" id="A0A0K0FG19"/>
<evidence type="ECO:0000313" key="5">
    <source>
        <dbReference type="WBParaSite" id="SVE_0781700.1"/>
    </source>
</evidence>
<dbReference type="GO" id="GO:0008203">
    <property type="term" value="P:cholesterol metabolic process"/>
    <property type="evidence" value="ECO:0007669"/>
    <property type="project" value="InterPro"/>
</dbReference>
<dbReference type="Pfam" id="PF07859">
    <property type="entry name" value="Abhydrolase_3"/>
    <property type="match status" value="2"/>
</dbReference>
<feature type="domain" description="Alpha/beta hydrolase fold-3" evidence="3">
    <location>
        <begin position="862"/>
        <end position="937"/>
    </location>
</feature>